<dbReference type="Proteomes" id="UP000219338">
    <property type="component" value="Unassembled WGS sequence"/>
</dbReference>
<feature type="compositionally biased region" description="Polar residues" evidence="5">
    <location>
        <begin position="719"/>
        <end position="729"/>
    </location>
</feature>
<dbReference type="Pfam" id="PF06657">
    <property type="entry name" value="Cep57_MT_bd"/>
    <property type="match status" value="1"/>
</dbReference>
<evidence type="ECO:0008006" key="10">
    <source>
        <dbReference type="Google" id="ProtNLM"/>
    </source>
</evidence>
<accession>A0A284RFC1</accession>
<keyword evidence="3" id="KW-0206">Cytoskeleton</keyword>
<dbReference type="OMA" id="MRTDHAT"/>
<evidence type="ECO:0000256" key="4">
    <source>
        <dbReference type="SAM" id="Coils"/>
    </source>
</evidence>
<feature type="compositionally biased region" description="Acidic residues" evidence="5">
    <location>
        <begin position="637"/>
        <end position="650"/>
    </location>
</feature>
<dbReference type="InterPro" id="IPR025925">
    <property type="entry name" value="PPC89_CLD"/>
</dbReference>
<proteinExistence type="predicted"/>
<organism evidence="8 9">
    <name type="scientific">Armillaria ostoyae</name>
    <name type="common">Armillaria root rot fungus</name>
    <dbReference type="NCBI Taxonomy" id="47428"/>
    <lineage>
        <taxon>Eukaryota</taxon>
        <taxon>Fungi</taxon>
        <taxon>Dikarya</taxon>
        <taxon>Basidiomycota</taxon>
        <taxon>Agaricomycotina</taxon>
        <taxon>Agaricomycetes</taxon>
        <taxon>Agaricomycetidae</taxon>
        <taxon>Agaricales</taxon>
        <taxon>Marasmiineae</taxon>
        <taxon>Physalacriaceae</taxon>
        <taxon>Armillaria</taxon>
    </lineage>
</organism>
<dbReference type="STRING" id="47428.A0A284RFC1"/>
<dbReference type="InterPro" id="IPR024957">
    <property type="entry name" value="Cep57_MT-bd_dom"/>
</dbReference>
<keyword evidence="2" id="KW-0963">Cytoplasm</keyword>
<dbReference type="PANTHER" id="PTHR19336:SF9">
    <property type="entry name" value="SPINDLE POLE BODY PROTEIN PPC89"/>
    <property type="match status" value="1"/>
</dbReference>
<feature type="domain" description="Cep57 centrosome microtubule-binding" evidence="6">
    <location>
        <begin position="897"/>
        <end position="967"/>
    </location>
</feature>
<evidence type="ECO:0000256" key="2">
    <source>
        <dbReference type="ARBA" id="ARBA00022490"/>
    </source>
</evidence>
<feature type="compositionally biased region" description="Acidic residues" evidence="5">
    <location>
        <begin position="856"/>
        <end position="871"/>
    </location>
</feature>
<keyword evidence="4" id="KW-0175">Coiled coil</keyword>
<feature type="domain" description="PPC89 centrosome localisation" evidence="7">
    <location>
        <begin position="525"/>
        <end position="600"/>
    </location>
</feature>
<feature type="region of interest" description="Disordered" evidence="5">
    <location>
        <begin position="856"/>
        <end position="894"/>
    </location>
</feature>
<evidence type="ECO:0000313" key="9">
    <source>
        <dbReference type="Proteomes" id="UP000219338"/>
    </source>
</evidence>
<dbReference type="GO" id="GO:0008017">
    <property type="term" value="F:microtubule binding"/>
    <property type="evidence" value="ECO:0007669"/>
    <property type="project" value="InterPro"/>
</dbReference>
<reference evidence="9" key="1">
    <citation type="journal article" date="2017" name="Nat. Ecol. Evol.">
        <title>Genome expansion and lineage-specific genetic innovations in the forest pathogenic fungi Armillaria.</title>
        <authorList>
            <person name="Sipos G."/>
            <person name="Prasanna A.N."/>
            <person name="Walter M.C."/>
            <person name="O'Connor E."/>
            <person name="Balint B."/>
            <person name="Krizsan K."/>
            <person name="Kiss B."/>
            <person name="Hess J."/>
            <person name="Varga T."/>
            <person name="Slot J."/>
            <person name="Riley R."/>
            <person name="Boka B."/>
            <person name="Rigling D."/>
            <person name="Barry K."/>
            <person name="Lee J."/>
            <person name="Mihaltcheva S."/>
            <person name="LaButti K."/>
            <person name="Lipzen A."/>
            <person name="Waldron R."/>
            <person name="Moloney N.M."/>
            <person name="Sperisen C."/>
            <person name="Kredics L."/>
            <person name="Vagvoelgyi C."/>
            <person name="Patrignani A."/>
            <person name="Fitzpatrick D."/>
            <person name="Nagy I."/>
            <person name="Doyle S."/>
            <person name="Anderson J.B."/>
            <person name="Grigoriev I.V."/>
            <person name="Gueldener U."/>
            <person name="Muensterkoetter M."/>
            <person name="Nagy L.G."/>
        </authorList>
    </citation>
    <scope>NUCLEOTIDE SEQUENCE [LARGE SCALE GENOMIC DNA]</scope>
    <source>
        <strain evidence="9">C18/9</strain>
    </source>
</reference>
<dbReference type="InterPro" id="IPR051756">
    <property type="entry name" value="Centrosomal_MT-associated"/>
</dbReference>
<dbReference type="OrthoDB" id="76453at2759"/>
<evidence type="ECO:0000256" key="3">
    <source>
        <dbReference type="ARBA" id="ARBA00023212"/>
    </source>
</evidence>
<feature type="compositionally biased region" description="Low complexity" evidence="5">
    <location>
        <begin position="201"/>
        <end position="227"/>
    </location>
</feature>
<feature type="compositionally biased region" description="Low complexity" evidence="5">
    <location>
        <begin position="767"/>
        <end position="782"/>
    </location>
</feature>
<evidence type="ECO:0000256" key="5">
    <source>
        <dbReference type="SAM" id="MobiDB-lite"/>
    </source>
</evidence>
<dbReference type="PANTHER" id="PTHR19336">
    <property type="entry name" value="UNCHARACTERIZED DUF1167"/>
    <property type="match status" value="1"/>
</dbReference>
<feature type="compositionally biased region" description="Basic and acidic residues" evidence="5">
    <location>
        <begin position="601"/>
        <end position="610"/>
    </location>
</feature>
<evidence type="ECO:0000259" key="6">
    <source>
        <dbReference type="Pfam" id="PF06657"/>
    </source>
</evidence>
<evidence type="ECO:0000259" key="7">
    <source>
        <dbReference type="Pfam" id="PF14197"/>
    </source>
</evidence>
<dbReference type="GO" id="GO:0005815">
    <property type="term" value="C:microtubule organizing center"/>
    <property type="evidence" value="ECO:0007669"/>
    <property type="project" value="UniProtKB-SubCell"/>
</dbReference>
<evidence type="ECO:0000256" key="1">
    <source>
        <dbReference type="ARBA" id="ARBA00004267"/>
    </source>
</evidence>
<name>A0A284RFC1_ARMOS</name>
<feature type="region of interest" description="Disordered" evidence="5">
    <location>
        <begin position="194"/>
        <end position="320"/>
    </location>
</feature>
<dbReference type="EMBL" id="FUEG01000008">
    <property type="protein sequence ID" value="SJL07449.1"/>
    <property type="molecule type" value="Genomic_DNA"/>
</dbReference>
<dbReference type="AlphaFoldDB" id="A0A284RFC1"/>
<sequence length="991" mass="110960">MKKQPRAKVLDLTIRGDELEHDRIQLEHNLQRTDLSLQLSSQDGELDHNESIEYPRHNSNPASLPEFRSYIHRSGDDFDNDFNHAWSYRTGDDDDEEGVNPYGGETMSTAAHHASGLTLSAGLGGRGYRRDISLSGAEYDPERPLRDIMAGVDSKLSIFDMDPSRSRYPPPGGISFDPVVVDDTAELDRILASGYVPPPSLSSRSVRLRSPQSASSSFSDSEGQQSRPKISDALRHVSFSPKRPRSPRGAKDHNVARHAPSPLRRQPTLPTVDRDVLTPKPRSTKRATDLSHASPHQPQVRLHPPTPTPTPTPSGSRFSKMANGITKELDHEIEQGHRHNQSSAADRTTPHEAGNQTRDQSRSMQATPRRSSLRQPVQMSANASKSRLHLPDVTGLTSAVESPVRGTYQHYAYQASKEARESDARLLSAISAVQSKLRELEDENGVSRRRVRELEHELELCKIEVTKERSMLMQREEFLAEQQRELELEEARRRKGKGKAKARDISFSREDTSRYLEVVEEKKALEALVTSLRSHLSRLTAELASHQQLLTELRSLRDSDHRTLKEKTAEINQLRAEVERLAGEVEVLRGVVEEGLKERRASREALEATRSRIAITEPPIEQQDEPAVGERSHGEEVLDEESSAEEEDILEPVSTSRADGTPPDKTMRTDHATLGSTNPGASGGFIEEDELDQISADVEERRSERSISFPEQNPRLRSPSPTIPQTSVQVEDVPEFDRPSQNSHWADESRSSSPSPSLRARRRRRTPTPSVARPAAPTPAHATAHDRHPNRDDDEVPQTPFPQIRGARLERLFFSAPEHNAKTCNVCHRRRVHHKDVRPMSPSWLPSRFTKQFQADVEEDQEDNSDEDEGFADGSVGVEDGDRRARAAPRVPTAKGVPPQTVLMKVIRELQDDFTHYKSVYVELADQYKDMDAVSDVPKRNMLAQHLREVVDILEQKGDQIASLTDLLTFKDKPAAESVLNKGGALMVNGA</sequence>
<keyword evidence="9" id="KW-1185">Reference proteome</keyword>
<dbReference type="Pfam" id="PF14197">
    <property type="entry name" value="Cep57_CLD_2"/>
    <property type="match status" value="1"/>
</dbReference>
<feature type="compositionally biased region" description="Polar residues" evidence="5">
    <location>
        <begin position="354"/>
        <end position="385"/>
    </location>
</feature>
<evidence type="ECO:0000313" key="8">
    <source>
        <dbReference type="EMBL" id="SJL07449.1"/>
    </source>
</evidence>
<protein>
    <recommendedName>
        <fullName evidence="10">Cep57 centrosome microtubule-binding domain-containing protein</fullName>
    </recommendedName>
</protein>
<gene>
    <name evidence="8" type="ORF">ARMOST_10799</name>
</gene>
<feature type="region of interest" description="Disordered" evidence="5">
    <location>
        <begin position="601"/>
        <end position="801"/>
    </location>
</feature>
<comment type="subcellular location">
    <subcellularLocation>
        <location evidence="1">Cytoplasm</location>
        <location evidence="1">Cytoskeleton</location>
        <location evidence="1">Microtubule organizing center</location>
    </subcellularLocation>
</comment>
<feature type="region of interest" description="Disordered" evidence="5">
    <location>
        <begin position="334"/>
        <end position="390"/>
    </location>
</feature>
<dbReference type="Gene3D" id="1.20.58.90">
    <property type="match status" value="1"/>
</dbReference>
<feature type="coiled-coil region" evidence="4">
    <location>
        <begin position="437"/>
        <end position="591"/>
    </location>
</feature>